<name>A0AAI8G629_9FLAO</name>
<accession>A0AAI8G629</accession>
<protein>
    <submittedName>
        <fullName evidence="2">Uncharacterized protein</fullName>
    </submittedName>
</protein>
<gene>
    <name evidence="2" type="ORF">AS202_14890</name>
</gene>
<evidence type="ECO:0000256" key="1">
    <source>
        <dbReference type="SAM" id="SignalP"/>
    </source>
</evidence>
<dbReference type="AlphaFoldDB" id="A0AAI8G629"/>
<reference evidence="2 3" key="1">
    <citation type="journal article" date="2016" name="J. Zhejiang Univ. Sci. B">
        <title>Antibiotic resistance mechanisms of Myroides sp.</title>
        <authorList>
            <person name="Hu S."/>
            <person name="Yuan S."/>
            <person name="Qu H."/>
            <person name="Jiang T."/>
            <person name="Zhou Y."/>
            <person name="Wang M."/>
            <person name="Ming D."/>
        </authorList>
    </citation>
    <scope>NUCLEOTIDE SEQUENCE [LARGE SCALE GENOMIC DNA]</scope>
    <source>
        <strain evidence="2 3">PR63039</strain>
    </source>
</reference>
<dbReference type="KEGG" id="mod:AS202_14890"/>
<feature type="signal peptide" evidence="1">
    <location>
        <begin position="1"/>
        <end position="19"/>
    </location>
</feature>
<organism evidence="2 3">
    <name type="scientific">Myroides odoratimimus</name>
    <dbReference type="NCBI Taxonomy" id="76832"/>
    <lineage>
        <taxon>Bacteria</taxon>
        <taxon>Pseudomonadati</taxon>
        <taxon>Bacteroidota</taxon>
        <taxon>Flavobacteriia</taxon>
        <taxon>Flavobacteriales</taxon>
        <taxon>Flavobacteriaceae</taxon>
        <taxon>Myroides</taxon>
    </lineage>
</organism>
<dbReference type="RefSeq" id="WP_006265375.1">
    <property type="nucleotide sequence ID" value="NZ_CP013690.1"/>
</dbReference>
<evidence type="ECO:0000313" key="2">
    <source>
        <dbReference type="EMBL" id="ALU27366.1"/>
    </source>
</evidence>
<sequence length="254" mass="28474">MKQVLTLLIALFSMMSVYAKCGSFGLSTFPNGSTINQNAIFMIEGYADSQSIIKALNKEYPIYLKSGDKIVPLIVTETYVGSFNLTQAILKPENELEAGLEYTLVIDNLPQHDKLERRNTESGEYEAIKYKVLPTVDTDKPVVASKPKIEKKENVMYGCGPSSNVIFSNPAKDDSEFLVKTTMKNVKTKEETTYYLVAYKDTISVGHGMCSGAFSFKRDNDYEIEFAFMDSSGNITEWEGKRIKFSPPTFKGIF</sequence>
<feature type="chain" id="PRO_5042473535" evidence="1">
    <location>
        <begin position="20"/>
        <end position="254"/>
    </location>
</feature>
<proteinExistence type="predicted"/>
<dbReference type="Proteomes" id="UP000069030">
    <property type="component" value="Chromosome"/>
</dbReference>
<evidence type="ECO:0000313" key="3">
    <source>
        <dbReference type="Proteomes" id="UP000069030"/>
    </source>
</evidence>
<keyword evidence="1" id="KW-0732">Signal</keyword>
<dbReference type="EMBL" id="CP013690">
    <property type="protein sequence ID" value="ALU27366.1"/>
    <property type="molecule type" value="Genomic_DNA"/>
</dbReference>